<proteinExistence type="inferred from homology"/>
<dbReference type="GO" id="GO:0005886">
    <property type="term" value="C:plasma membrane"/>
    <property type="evidence" value="ECO:0007669"/>
    <property type="project" value="UniProtKB-SubCell"/>
</dbReference>
<keyword evidence="7 8" id="KW-0472">Membrane</keyword>
<accession>A0A6I4U579</accession>
<keyword evidence="3" id="KW-1003">Cell membrane</keyword>
<keyword evidence="10" id="KW-1185">Reference proteome</keyword>
<comment type="subcellular location">
    <subcellularLocation>
        <location evidence="1">Cell membrane</location>
        <topology evidence="1">Multi-pass membrane protein</topology>
    </subcellularLocation>
</comment>
<evidence type="ECO:0000256" key="6">
    <source>
        <dbReference type="ARBA" id="ARBA00022989"/>
    </source>
</evidence>
<keyword evidence="5" id="KW-0133">Cell shape</keyword>
<reference evidence="9 10" key="1">
    <citation type="submission" date="2019-12" db="EMBL/GenBank/DDBJ databases">
        <title>Genomic-based taxomic classification of the family Erythrobacteraceae.</title>
        <authorList>
            <person name="Xu L."/>
        </authorList>
    </citation>
    <scope>NUCLEOTIDE SEQUENCE [LARGE SCALE GENOMIC DNA]</scope>
    <source>
        <strain evidence="9 10">LMG 29519</strain>
    </source>
</reference>
<evidence type="ECO:0000256" key="5">
    <source>
        <dbReference type="ARBA" id="ARBA00022960"/>
    </source>
</evidence>
<dbReference type="InterPro" id="IPR007227">
    <property type="entry name" value="Cell_shape_determining_MreD"/>
</dbReference>
<evidence type="ECO:0000313" key="10">
    <source>
        <dbReference type="Proteomes" id="UP000429229"/>
    </source>
</evidence>
<evidence type="ECO:0000256" key="3">
    <source>
        <dbReference type="ARBA" id="ARBA00022475"/>
    </source>
</evidence>
<dbReference type="EMBL" id="WTYR01000001">
    <property type="protein sequence ID" value="MXP09592.1"/>
    <property type="molecule type" value="Genomic_DNA"/>
</dbReference>
<name>A0A6I4U579_9SPHN</name>
<dbReference type="GO" id="GO:0008360">
    <property type="term" value="P:regulation of cell shape"/>
    <property type="evidence" value="ECO:0007669"/>
    <property type="project" value="UniProtKB-KW"/>
</dbReference>
<dbReference type="OrthoDB" id="7426601at2"/>
<evidence type="ECO:0000256" key="8">
    <source>
        <dbReference type="SAM" id="Phobius"/>
    </source>
</evidence>
<sequence length="184" mass="20095">MAVAVRSKVKRRHAGGRIGYAPWPLLVYGMPWASVAIASLTPLLPIITSAPLVPPLALLMLIAWRQLRPGLLPIWAGLPLGMWNDLFSGQPLGCAILLFSLTMIALELIEMRLLWRGFLQEWIIASTIAIAYLALGAVIANPADLGAVMVLGPQVLLTLLAYPIVNRLVGILDRIRVLKLRRIA</sequence>
<evidence type="ECO:0000313" key="9">
    <source>
        <dbReference type="EMBL" id="MXP09592.1"/>
    </source>
</evidence>
<feature type="transmembrane region" description="Helical" evidence="8">
    <location>
        <begin position="20"/>
        <end position="40"/>
    </location>
</feature>
<comment type="similarity">
    <text evidence="2">Belongs to the MreD family.</text>
</comment>
<keyword evidence="4 8" id="KW-0812">Transmembrane</keyword>
<evidence type="ECO:0000256" key="2">
    <source>
        <dbReference type="ARBA" id="ARBA00007776"/>
    </source>
</evidence>
<organism evidence="9 10">
    <name type="scientific">Alteriqipengyuania halimionae</name>
    <dbReference type="NCBI Taxonomy" id="1926630"/>
    <lineage>
        <taxon>Bacteria</taxon>
        <taxon>Pseudomonadati</taxon>
        <taxon>Pseudomonadota</taxon>
        <taxon>Alphaproteobacteria</taxon>
        <taxon>Sphingomonadales</taxon>
        <taxon>Erythrobacteraceae</taxon>
        <taxon>Alteriqipengyuania</taxon>
    </lineage>
</organism>
<evidence type="ECO:0000256" key="4">
    <source>
        <dbReference type="ARBA" id="ARBA00022692"/>
    </source>
</evidence>
<keyword evidence="6 8" id="KW-1133">Transmembrane helix</keyword>
<feature type="transmembrane region" description="Helical" evidence="8">
    <location>
        <begin position="146"/>
        <end position="165"/>
    </location>
</feature>
<evidence type="ECO:0000256" key="1">
    <source>
        <dbReference type="ARBA" id="ARBA00004651"/>
    </source>
</evidence>
<evidence type="ECO:0000256" key="7">
    <source>
        <dbReference type="ARBA" id="ARBA00023136"/>
    </source>
</evidence>
<dbReference type="AlphaFoldDB" id="A0A6I4U579"/>
<feature type="transmembrane region" description="Helical" evidence="8">
    <location>
        <begin position="122"/>
        <end position="140"/>
    </location>
</feature>
<protein>
    <submittedName>
        <fullName evidence="9">Rod shape-determining protein MreD</fullName>
    </submittedName>
</protein>
<comment type="caution">
    <text evidence="9">The sequence shown here is derived from an EMBL/GenBank/DDBJ whole genome shotgun (WGS) entry which is preliminary data.</text>
</comment>
<dbReference type="Pfam" id="PF04093">
    <property type="entry name" value="MreD"/>
    <property type="match status" value="1"/>
</dbReference>
<feature type="transmembrane region" description="Helical" evidence="8">
    <location>
        <begin position="95"/>
        <end position="115"/>
    </location>
</feature>
<dbReference type="Proteomes" id="UP000429229">
    <property type="component" value="Unassembled WGS sequence"/>
</dbReference>
<gene>
    <name evidence="9" type="ORF">GRI68_05315</name>
</gene>